<dbReference type="InterPro" id="IPR012001">
    <property type="entry name" value="Thiamin_PyroP_enz_TPP-bd_dom"/>
</dbReference>
<dbReference type="InterPro" id="IPR029035">
    <property type="entry name" value="DHS-like_NAD/FAD-binding_dom"/>
</dbReference>
<dbReference type="CDD" id="cd07037">
    <property type="entry name" value="TPP_PYR_MenD"/>
    <property type="match status" value="1"/>
</dbReference>
<evidence type="ECO:0000256" key="7">
    <source>
        <dbReference type="HAMAP-Rule" id="MF_01659"/>
    </source>
</evidence>
<evidence type="ECO:0000256" key="1">
    <source>
        <dbReference type="ARBA" id="ARBA00022428"/>
    </source>
</evidence>
<dbReference type="InterPro" id="IPR029061">
    <property type="entry name" value="THDP-binding"/>
</dbReference>
<sequence>MNTHQPTLNRTWCHILLEELFRLGVRDVCIAPGSRSTPLTLEADLHADLKVHTHFDERGLGFFALGLAKTSQSPVAIIVTSGTAVANLLPAIVESGLTNEKLVVLTADRPQELIGCGANQAIHQAGIFSKHVTNSVFLPSPNRSYTWLLSTIDHAMFEQGEFGGAVHINCPFPEPLYGEVDIELEIATHLEVQNWYSQGASYCNIEQRDISASLDWSLAYKRGVLVLGRLTPEQAENAKRVGEQLGWPVLADPQSGISTNWRHYDLWLQTGKGKEALSGCECIVQVGDRLVSKRLNQWITQQVKEQGVAYKVVSQSHQRLNPEHLPQQRLITSIDSWLTLLNDRLEGIRPPWFQFDYAWHIAIQQAVEKYSTTEEATELSVARWLTTQSYAEHVFIGNSLIVRLIDMVGFSARQYVYTNRGASGIDGLVATMAGVHSHLQKPMICLLGDTSLLHDLNSLALLSKSSVPNIVLVTNNDGGAIFDLLPVPEQQKTNLYQMPHGFNFKHAAAQFNLGYEQVKTMEDLEGRISKHITSGIGTLLVEIVTPPNQASEQLKTLVAELHAL</sequence>
<dbReference type="HAMAP" id="MF_01659">
    <property type="entry name" value="MenD"/>
    <property type="match status" value="1"/>
</dbReference>
<dbReference type="GO" id="GO:0030976">
    <property type="term" value="F:thiamine pyrophosphate binding"/>
    <property type="evidence" value="ECO:0007669"/>
    <property type="project" value="UniProtKB-UniRule"/>
</dbReference>
<evidence type="ECO:0000256" key="4">
    <source>
        <dbReference type="ARBA" id="ARBA00022842"/>
    </source>
</evidence>
<organism evidence="11 12">
    <name type="scientific">Vibrio astriarenae</name>
    <dbReference type="NCBI Taxonomy" id="1481923"/>
    <lineage>
        <taxon>Bacteria</taxon>
        <taxon>Pseudomonadati</taxon>
        <taxon>Pseudomonadota</taxon>
        <taxon>Gammaproteobacteria</taxon>
        <taxon>Vibrionales</taxon>
        <taxon>Vibrionaceae</taxon>
        <taxon>Vibrio</taxon>
    </lineage>
</organism>
<dbReference type="UniPathway" id="UPA01057">
    <property type="reaction ID" value="UER00164"/>
</dbReference>
<dbReference type="Gene3D" id="3.40.50.970">
    <property type="match status" value="2"/>
</dbReference>
<dbReference type="InterPro" id="IPR004433">
    <property type="entry name" value="MenaQ_synth_MenD"/>
</dbReference>
<evidence type="ECO:0000259" key="9">
    <source>
        <dbReference type="Pfam" id="PF02776"/>
    </source>
</evidence>
<keyword evidence="6 7" id="KW-0464">Manganese</keyword>
<evidence type="ECO:0000259" key="8">
    <source>
        <dbReference type="Pfam" id="PF02775"/>
    </source>
</evidence>
<comment type="pathway">
    <text evidence="7">Quinol/quinone metabolism; menaquinone biosynthesis.</text>
</comment>
<protein>
    <recommendedName>
        <fullName evidence="7">2-succinyl-5-enolpyruvyl-6-hydroxy-3-cyclohexene-1-carboxylate synthase</fullName>
        <shortName evidence="7">SEPHCHC synthase</shortName>
        <ecNumber evidence="7">2.2.1.9</ecNumber>
    </recommendedName>
    <alternativeName>
        <fullName evidence="7">Menaquinone biosynthesis protein MenD</fullName>
    </alternativeName>
</protein>
<dbReference type="Pfam" id="PF16582">
    <property type="entry name" value="TPP_enzyme_M_2"/>
    <property type="match status" value="1"/>
</dbReference>
<dbReference type="InterPro" id="IPR011766">
    <property type="entry name" value="TPP_enzyme_TPP-bd"/>
</dbReference>
<dbReference type="EMBL" id="CP047475">
    <property type="protein sequence ID" value="QIA62890.1"/>
    <property type="molecule type" value="Genomic_DNA"/>
</dbReference>
<evidence type="ECO:0000256" key="2">
    <source>
        <dbReference type="ARBA" id="ARBA00022679"/>
    </source>
</evidence>
<dbReference type="UniPathway" id="UPA00079"/>
<dbReference type="NCBIfam" id="TIGR00173">
    <property type="entry name" value="menD"/>
    <property type="match status" value="1"/>
</dbReference>
<dbReference type="CDD" id="cd02009">
    <property type="entry name" value="TPP_SHCHC_synthase"/>
    <property type="match status" value="1"/>
</dbReference>
<dbReference type="PANTHER" id="PTHR42916">
    <property type="entry name" value="2-SUCCINYL-5-ENOLPYRUVYL-6-HYDROXY-3-CYCLOHEXENE-1-CARBOXYLATE SYNTHASE"/>
    <property type="match status" value="1"/>
</dbReference>
<comment type="catalytic activity">
    <reaction evidence="7">
        <text>isochorismate + 2-oxoglutarate + H(+) = 5-enolpyruvoyl-6-hydroxy-2-succinyl-cyclohex-3-ene-1-carboxylate + CO2</text>
        <dbReference type="Rhea" id="RHEA:25593"/>
        <dbReference type="ChEBI" id="CHEBI:15378"/>
        <dbReference type="ChEBI" id="CHEBI:16526"/>
        <dbReference type="ChEBI" id="CHEBI:16810"/>
        <dbReference type="ChEBI" id="CHEBI:29780"/>
        <dbReference type="ChEBI" id="CHEBI:58818"/>
        <dbReference type="EC" id="2.2.1.9"/>
    </reaction>
</comment>
<reference evidence="11 12" key="1">
    <citation type="submission" date="2020-01" db="EMBL/GenBank/DDBJ databases">
        <title>Whole genome and functional gene identification of agarase of Vibrio HN897.</title>
        <authorList>
            <person name="Liu Y."/>
            <person name="Zhao Z."/>
        </authorList>
    </citation>
    <scope>NUCLEOTIDE SEQUENCE [LARGE SCALE GENOMIC DNA]</scope>
    <source>
        <strain evidence="11 12">HN897</strain>
    </source>
</reference>
<dbReference type="EC" id="2.2.1.9" evidence="7"/>
<comment type="similarity">
    <text evidence="7">Belongs to the TPP enzyme family. MenD subfamily.</text>
</comment>
<feature type="domain" description="Thiamine pyrophosphate enzyme TPP-binding" evidence="8">
    <location>
        <begin position="429"/>
        <end position="541"/>
    </location>
</feature>
<evidence type="ECO:0000256" key="6">
    <source>
        <dbReference type="ARBA" id="ARBA00023211"/>
    </source>
</evidence>
<evidence type="ECO:0000259" key="10">
    <source>
        <dbReference type="Pfam" id="PF16582"/>
    </source>
</evidence>
<keyword evidence="3 7" id="KW-0479">Metal-binding</keyword>
<feature type="domain" description="Menaquinone biosynthesis protein MenD middle" evidence="10">
    <location>
        <begin position="191"/>
        <end position="389"/>
    </location>
</feature>
<dbReference type="Gene3D" id="3.40.50.1220">
    <property type="entry name" value="TPP-binding domain"/>
    <property type="match status" value="1"/>
</dbReference>
<dbReference type="InterPro" id="IPR032264">
    <property type="entry name" value="MenD_middle"/>
</dbReference>
<dbReference type="GO" id="GO:0000287">
    <property type="term" value="F:magnesium ion binding"/>
    <property type="evidence" value="ECO:0007669"/>
    <property type="project" value="UniProtKB-UniRule"/>
</dbReference>
<comment type="pathway">
    <text evidence="7">Quinol/quinone metabolism; 1,4-dihydroxy-2-naphthoate biosynthesis; 1,4-dihydroxy-2-naphthoate from chorismate: step 2/7.</text>
</comment>
<evidence type="ECO:0000313" key="11">
    <source>
        <dbReference type="EMBL" id="QIA62890.1"/>
    </source>
</evidence>
<dbReference type="GO" id="GO:0070204">
    <property type="term" value="F:2-succinyl-5-enolpyruvyl-6-hydroxy-3-cyclohexene-1-carboxylic-acid synthase activity"/>
    <property type="evidence" value="ECO:0007669"/>
    <property type="project" value="UniProtKB-UniRule"/>
</dbReference>
<dbReference type="PANTHER" id="PTHR42916:SF1">
    <property type="entry name" value="PROTEIN PHYLLO, CHLOROPLASTIC"/>
    <property type="match status" value="1"/>
</dbReference>
<dbReference type="Pfam" id="PF02775">
    <property type="entry name" value="TPP_enzyme_C"/>
    <property type="match status" value="1"/>
</dbReference>
<dbReference type="Pfam" id="PF02776">
    <property type="entry name" value="TPP_enzyme_N"/>
    <property type="match status" value="1"/>
</dbReference>
<dbReference type="PIRSF" id="PIRSF004983">
    <property type="entry name" value="MenD"/>
    <property type="match status" value="1"/>
</dbReference>
<dbReference type="AlphaFoldDB" id="A0A7Z2T271"/>
<gene>
    <name evidence="7" type="primary">menD</name>
    <name evidence="11" type="ORF">GT360_04880</name>
</gene>
<dbReference type="SUPFAM" id="SSF52467">
    <property type="entry name" value="DHS-like NAD/FAD-binding domain"/>
    <property type="match status" value="1"/>
</dbReference>
<evidence type="ECO:0000313" key="12">
    <source>
        <dbReference type="Proteomes" id="UP000464262"/>
    </source>
</evidence>
<proteinExistence type="inferred from homology"/>
<dbReference type="SUPFAM" id="SSF52518">
    <property type="entry name" value="Thiamin diphosphate-binding fold (THDP-binding)"/>
    <property type="match status" value="2"/>
</dbReference>
<feature type="domain" description="Thiamine pyrophosphate enzyme N-terminal TPP-binding" evidence="9">
    <location>
        <begin position="14"/>
        <end position="124"/>
    </location>
</feature>
<dbReference type="Proteomes" id="UP000464262">
    <property type="component" value="Chromosome 1"/>
</dbReference>
<evidence type="ECO:0000256" key="5">
    <source>
        <dbReference type="ARBA" id="ARBA00023052"/>
    </source>
</evidence>
<keyword evidence="5 7" id="KW-0786">Thiamine pyrophosphate</keyword>
<dbReference type="RefSeq" id="WP_164647784.1">
    <property type="nucleotide sequence ID" value="NZ_CP047475.1"/>
</dbReference>
<comment type="cofactor">
    <cofactor evidence="7">
        <name>thiamine diphosphate</name>
        <dbReference type="ChEBI" id="CHEBI:58937"/>
    </cofactor>
    <text evidence="7">Binds 1 thiamine pyrophosphate per subunit.</text>
</comment>
<dbReference type="KEGG" id="vas:GT360_04880"/>
<dbReference type="GO" id="GO:0030145">
    <property type="term" value="F:manganese ion binding"/>
    <property type="evidence" value="ECO:0007669"/>
    <property type="project" value="UniProtKB-UniRule"/>
</dbReference>
<comment type="cofactor">
    <cofactor evidence="7">
        <name>Mg(2+)</name>
        <dbReference type="ChEBI" id="CHEBI:18420"/>
    </cofactor>
    <cofactor evidence="7">
        <name>Mn(2+)</name>
        <dbReference type="ChEBI" id="CHEBI:29035"/>
    </cofactor>
</comment>
<keyword evidence="1 7" id="KW-0474">Menaquinone biosynthesis</keyword>
<comment type="function">
    <text evidence="7">Catalyzes the thiamine diphosphate-dependent decarboxylation of 2-oxoglutarate and the subsequent addition of the resulting succinic semialdehyde-thiamine pyrophosphate anion to isochorismate to yield 2-succinyl-5-enolpyruvyl-6-hydroxy-3-cyclohexene-1-carboxylate (SEPHCHC).</text>
</comment>
<accession>A0A7Z2T271</accession>
<evidence type="ECO:0000256" key="3">
    <source>
        <dbReference type="ARBA" id="ARBA00022723"/>
    </source>
</evidence>
<keyword evidence="12" id="KW-1185">Reference proteome</keyword>
<keyword evidence="2 7" id="KW-0808">Transferase</keyword>
<comment type="subunit">
    <text evidence="7">Homodimer.</text>
</comment>
<name>A0A7Z2T271_9VIBR</name>
<keyword evidence="4 7" id="KW-0460">Magnesium</keyword>
<dbReference type="GO" id="GO:0009234">
    <property type="term" value="P:menaquinone biosynthetic process"/>
    <property type="evidence" value="ECO:0007669"/>
    <property type="project" value="UniProtKB-UniRule"/>
</dbReference>